<dbReference type="EMBL" id="JACSDZ010000002">
    <property type="protein sequence ID" value="KAF7413689.1"/>
    <property type="molecule type" value="Genomic_DNA"/>
</dbReference>
<accession>A0A834NM22</accession>
<organism evidence="2 3">
    <name type="scientific">Vespula germanica</name>
    <name type="common">German yellow jacket</name>
    <name type="synonym">Paravespula germanica</name>
    <dbReference type="NCBI Taxonomy" id="30212"/>
    <lineage>
        <taxon>Eukaryota</taxon>
        <taxon>Metazoa</taxon>
        <taxon>Ecdysozoa</taxon>
        <taxon>Arthropoda</taxon>
        <taxon>Hexapoda</taxon>
        <taxon>Insecta</taxon>
        <taxon>Pterygota</taxon>
        <taxon>Neoptera</taxon>
        <taxon>Endopterygota</taxon>
        <taxon>Hymenoptera</taxon>
        <taxon>Apocrita</taxon>
        <taxon>Aculeata</taxon>
        <taxon>Vespoidea</taxon>
        <taxon>Vespidae</taxon>
        <taxon>Vespinae</taxon>
        <taxon>Vespula</taxon>
    </lineage>
</organism>
<sequence>MREVRSPKRYQEYFILRSLLAPFLDEEKDRPYASRASYRSIDADGDGGGSGDDGGSDDGDSTMGSWKRAEGRQRVEYAVSGRSVEKRRRTPELFNFLRKVDLAPGMAADS</sequence>
<protein>
    <submittedName>
        <fullName evidence="2">Uncharacterized protein</fullName>
    </submittedName>
</protein>
<dbReference type="AlphaFoldDB" id="A0A834NM22"/>
<evidence type="ECO:0000313" key="2">
    <source>
        <dbReference type="EMBL" id="KAF7413689.1"/>
    </source>
</evidence>
<comment type="caution">
    <text evidence="2">The sequence shown here is derived from an EMBL/GenBank/DDBJ whole genome shotgun (WGS) entry which is preliminary data.</text>
</comment>
<keyword evidence="3" id="KW-1185">Reference proteome</keyword>
<dbReference type="Proteomes" id="UP000617340">
    <property type="component" value="Unassembled WGS sequence"/>
</dbReference>
<evidence type="ECO:0000256" key="1">
    <source>
        <dbReference type="SAM" id="MobiDB-lite"/>
    </source>
</evidence>
<proteinExistence type="predicted"/>
<name>A0A834NM22_VESGE</name>
<evidence type="ECO:0000313" key="3">
    <source>
        <dbReference type="Proteomes" id="UP000617340"/>
    </source>
</evidence>
<gene>
    <name evidence="2" type="ORF">HZH68_002178</name>
</gene>
<reference evidence="2" key="1">
    <citation type="journal article" date="2020" name="G3 (Bethesda)">
        <title>High-Quality Assemblies for Three Invasive Social Wasps from the &lt;i&gt;Vespula&lt;/i&gt; Genus.</title>
        <authorList>
            <person name="Harrop T.W.R."/>
            <person name="Guhlin J."/>
            <person name="McLaughlin G.M."/>
            <person name="Permina E."/>
            <person name="Stockwell P."/>
            <person name="Gilligan J."/>
            <person name="Le Lec M.F."/>
            <person name="Gruber M.A.M."/>
            <person name="Quinn O."/>
            <person name="Lovegrove M."/>
            <person name="Duncan E.J."/>
            <person name="Remnant E.J."/>
            <person name="Van Eeckhoven J."/>
            <person name="Graham B."/>
            <person name="Knapp R.A."/>
            <person name="Langford K.W."/>
            <person name="Kronenberg Z."/>
            <person name="Press M.O."/>
            <person name="Eacker S.M."/>
            <person name="Wilson-Rankin E.E."/>
            <person name="Purcell J."/>
            <person name="Lester P.J."/>
            <person name="Dearden P.K."/>
        </authorList>
    </citation>
    <scope>NUCLEOTIDE SEQUENCE</scope>
    <source>
        <strain evidence="2">Linc-1</strain>
    </source>
</reference>
<feature type="region of interest" description="Disordered" evidence="1">
    <location>
        <begin position="31"/>
        <end position="72"/>
    </location>
</feature>